<reference evidence="1 2" key="1">
    <citation type="submission" date="2019-05" db="EMBL/GenBank/DDBJ databases">
        <title>Psychrobacillus vulpis sp. nov., a new species isolated from feces of a red fox that inhabits in The Tablas de Daimiel Natural Park, Albacete, Spain.</title>
        <authorList>
            <person name="Rodriguez M."/>
            <person name="Reina J.C."/>
            <person name="Bejar V."/>
            <person name="Llamas I."/>
        </authorList>
    </citation>
    <scope>NUCLEOTIDE SEQUENCE [LARGE SCALE GENOMIC DNA]</scope>
    <source>
        <strain evidence="1 2">NEAU-3TGS17</strain>
    </source>
</reference>
<dbReference type="GO" id="GO:0016020">
    <property type="term" value="C:membrane"/>
    <property type="evidence" value="ECO:0007669"/>
    <property type="project" value="InterPro"/>
</dbReference>
<dbReference type="PANTHER" id="PTHR37316:SF3">
    <property type="entry name" value="TEICHOIC ACID GLYCEROL-PHOSPHATE TRANSFERASE"/>
    <property type="match status" value="1"/>
</dbReference>
<dbReference type="AlphaFoldDB" id="A0A544T8Q8"/>
<dbReference type="Gene3D" id="3.40.50.12580">
    <property type="match status" value="1"/>
</dbReference>
<evidence type="ECO:0000313" key="2">
    <source>
        <dbReference type="Proteomes" id="UP000317316"/>
    </source>
</evidence>
<evidence type="ECO:0000313" key="1">
    <source>
        <dbReference type="EMBL" id="TQR13839.1"/>
    </source>
</evidence>
<comment type="caution">
    <text evidence="1">The sequence shown here is derived from an EMBL/GenBank/DDBJ whole genome shotgun (WGS) entry which is preliminary data.</text>
</comment>
<dbReference type="OrthoDB" id="396512at2"/>
<organism evidence="1 2">
    <name type="scientific">Psychrobacillus lasiicapitis</name>
    <dbReference type="NCBI Taxonomy" id="1636719"/>
    <lineage>
        <taxon>Bacteria</taxon>
        <taxon>Bacillati</taxon>
        <taxon>Bacillota</taxon>
        <taxon>Bacilli</taxon>
        <taxon>Bacillales</taxon>
        <taxon>Bacillaceae</taxon>
        <taxon>Psychrobacillus</taxon>
    </lineage>
</organism>
<dbReference type="SUPFAM" id="SSF53756">
    <property type="entry name" value="UDP-Glycosyltransferase/glycogen phosphorylase"/>
    <property type="match status" value="1"/>
</dbReference>
<proteinExistence type="predicted"/>
<dbReference type="InterPro" id="IPR007554">
    <property type="entry name" value="Glycerophosphate_synth"/>
</dbReference>
<dbReference type="EMBL" id="VDGH01000005">
    <property type="protein sequence ID" value="TQR13839.1"/>
    <property type="molecule type" value="Genomic_DNA"/>
</dbReference>
<dbReference type="Pfam" id="PF04464">
    <property type="entry name" value="Glyphos_transf"/>
    <property type="match status" value="1"/>
</dbReference>
<name>A0A544T8Q8_9BACI</name>
<dbReference type="Proteomes" id="UP000317316">
    <property type="component" value="Unassembled WGS sequence"/>
</dbReference>
<protein>
    <submittedName>
        <fullName evidence="1">CDP-glycerol--glycerophosphate glycerophosphotransferase</fullName>
    </submittedName>
</protein>
<keyword evidence="1" id="KW-0808">Transferase</keyword>
<dbReference type="InterPro" id="IPR051612">
    <property type="entry name" value="Teichoic_Acid_Biosynth"/>
</dbReference>
<dbReference type="InterPro" id="IPR043148">
    <property type="entry name" value="TagF_C"/>
</dbReference>
<sequence length="394" mass="46490">MELKTKGTFDPLITFAKVTAAFFLSKFSLSKQKKSIVLVGGNLGEKYEDNASVFHRYLIEHHGEEMDIYWMYDPKTSYVKEQRIPNAVALGSFRNYLLFFKANYSIHGHSIAYDIAPSIDKYIFLNKKTIMIHISHGIECFKKILIQKEDVPLLARCNYFNCASEYEKNIKLHEWGIPEEKLIVTGMARFDRFGPNRPSKKVKHILVMFTWRETLFDLSEQEFLVSDYFQSTLKIFQDKRMEALISSGQLHLKVMLHPFMKKFEHLFRDIDISGGEVEFYSFDEISIGNEIIEADMLLTDYSSISWDFLYMNKPIIFFTFDQEEFLKMRGSYLDLDKDLYGYKANTIDEVIEFMTHITEHDHTENPFYTIASNYIDYFDRNNCKRLAVEIFRKK</sequence>
<keyword evidence="2" id="KW-1185">Reference proteome</keyword>
<dbReference type="GO" id="GO:0047355">
    <property type="term" value="F:CDP-glycerol glycerophosphotransferase activity"/>
    <property type="evidence" value="ECO:0007669"/>
    <property type="project" value="InterPro"/>
</dbReference>
<dbReference type="PANTHER" id="PTHR37316">
    <property type="entry name" value="TEICHOIC ACID GLYCEROL-PHOSPHATE PRIMASE"/>
    <property type="match status" value="1"/>
</dbReference>
<dbReference type="RefSeq" id="WP_142538671.1">
    <property type="nucleotide sequence ID" value="NZ_BMIE01000005.1"/>
</dbReference>
<accession>A0A544T8Q8</accession>
<gene>
    <name evidence="1" type="ORF">FG382_09505</name>
</gene>